<feature type="region of interest" description="Disordered" evidence="1">
    <location>
        <begin position="1"/>
        <end position="32"/>
    </location>
</feature>
<evidence type="ECO:0000313" key="2">
    <source>
        <dbReference type="EMBL" id="KAG6579714.1"/>
    </source>
</evidence>
<feature type="region of interest" description="Disordered" evidence="1">
    <location>
        <begin position="46"/>
        <end position="65"/>
    </location>
</feature>
<dbReference type="EMBL" id="JAGKQH010000015">
    <property type="protein sequence ID" value="KAG6579714.1"/>
    <property type="molecule type" value="Genomic_DNA"/>
</dbReference>
<dbReference type="Proteomes" id="UP000685013">
    <property type="component" value="Chromosome 15"/>
</dbReference>
<gene>
    <name evidence="2" type="ORF">SDJN03_24162</name>
</gene>
<comment type="caution">
    <text evidence="2">The sequence shown here is derived from an EMBL/GenBank/DDBJ whole genome shotgun (WGS) entry which is preliminary data.</text>
</comment>
<evidence type="ECO:0000313" key="3">
    <source>
        <dbReference type="Proteomes" id="UP000685013"/>
    </source>
</evidence>
<feature type="non-terminal residue" evidence="2">
    <location>
        <position position="1"/>
    </location>
</feature>
<sequence>MEEKKNESRNSKCSSRKEKNSPERERSESHGKCCVVVPDLRDPRAIPTPSWLSGSDSIESEGNRPLTSGLKASGVSLVGSLPCEDSKFSLSFSSLIFFFFQNFLD</sequence>
<organism evidence="2 3">
    <name type="scientific">Cucurbita argyrosperma subsp. sororia</name>
    <dbReference type="NCBI Taxonomy" id="37648"/>
    <lineage>
        <taxon>Eukaryota</taxon>
        <taxon>Viridiplantae</taxon>
        <taxon>Streptophyta</taxon>
        <taxon>Embryophyta</taxon>
        <taxon>Tracheophyta</taxon>
        <taxon>Spermatophyta</taxon>
        <taxon>Magnoliopsida</taxon>
        <taxon>eudicotyledons</taxon>
        <taxon>Gunneridae</taxon>
        <taxon>Pentapetalae</taxon>
        <taxon>rosids</taxon>
        <taxon>fabids</taxon>
        <taxon>Cucurbitales</taxon>
        <taxon>Cucurbitaceae</taxon>
        <taxon>Cucurbiteae</taxon>
        <taxon>Cucurbita</taxon>
    </lineage>
</organism>
<evidence type="ECO:0000256" key="1">
    <source>
        <dbReference type="SAM" id="MobiDB-lite"/>
    </source>
</evidence>
<keyword evidence="3" id="KW-1185">Reference proteome</keyword>
<feature type="compositionally biased region" description="Basic and acidic residues" evidence="1">
    <location>
        <begin position="1"/>
        <end position="31"/>
    </location>
</feature>
<protein>
    <submittedName>
        <fullName evidence="2">Uncharacterized protein</fullName>
    </submittedName>
</protein>
<name>A0AAV6MDW2_9ROSI</name>
<accession>A0AAV6MDW2</accession>
<proteinExistence type="predicted"/>
<reference evidence="2 3" key="1">
    <citation type="journal article" date="2021" name="Hortic Res">
        <title>The domestication of Cucurbita argyrosperma as revealed by the genome of its wild relative.</title>
        <authorList>
            <person name="Barrera-Redondo J."/>
            <person name="Sanchez-de la Vega G."/>
            <person name="Aguirre-Liguori J.A."/>
            <person name="Castellanos-Morales G."/>
            <person name="Gutierrez-Guerrero Y.T."/>
            <person name="Aguirre-Dugua X."/>
            <person name="Aguirre-Planter E."/>
            <person name="Tenaillon M.I."/>
            <person name="Lira-Saade R."/>
            <person name="Eguiarte L.E."/>
        </authorList>
    </citation>
    <scope>NUCLEOTIDE SEQUENCE [LARGE SCALE GENOMIC DNA]</scope>
    <source>
        <strain evidence="2">JBR-2021</strain>
    </source>
</reference>
<dbReference type="AlphaFoldDB" id="A0AAV6MDW2"/>